<dbReference type="SMART" id="SM00986">
    <property type="entry name" value="UDG"/>
    <property type="match status" value="1"/>
</dbReference>
<comment type="subcellular location">
    <subcellularLocation>
        <location evidence="8">Cytoplasm</location>
    </subcellularLocation>
</comment>
<evidence type="ECO:0000313" key="12">
    <source>
        <dbReference type="EMBL" id="WXL29167.1"/>
    </source>
</evidence>
<evidence type="ECO:0000256" key="8">
    <source>
        <dbReference type="HAMAP-Rule" id="MF_00148"/>
    </source>
</evidence>
<dbReference type="SUPFAM" id="SSF52141">
    <property type="entry name" value="Uracil-DNA glycosylase-like"/>
    <property type="match status" value="1"/>
</dbReference>
<feature type="active site" description="Proton acceptor" evidence="8 9">
    <location>
        <position position="61"/>
    </location>
</feature>
<evidence type="ECO:0000256" key="2">
    <source>
        <dbReference type="ARBA" id="ARBA00002631"/>
    </source>
</evidence>
<name>A0ABZ2RRR9_9BACT</name>
<dbReference type="InterPro" id="IPR005122">
    <property type="entry name" value="Uracil-DNA_glycosylase-like"/>
</dbReference>
<keyword evidence="8" id="KW-0963">Cytoplasm</keyword>
<evidence type="ECO:0000256" key="5">
    <source>
        <dbReference type="ARBA" id="ARBA00022763"/>
    </source>
</evidence>
<comment type="function">
    <text evidence="2 8 10">Excises uracil residues from the DNA which can arise as a result of misincorporation of dUMP residues by DNA polymerase or due to deamination of cytosine.</text>
</comment>
<evidence type="ECO:0000256" key="1">
    <source>
        <dbReference type="ARBA" id="ARBA00001400"/>
    </source>
</evidence>
<comment type="catalytic activity">
    <reaction evidence="1 8 10">
        <text>Hydrolyzes single-stranded DNA or mismatched double-stranded DNA and polynucleotides, releasing free uracil.</text>
        <dbReference type="EC" id="3.2.2.27"/>
    </reaction>
</comment>
<keyword evidence="7 8" id="KW-0234">DNA repair</keyword>
<evidence type="ECO:0000259" key="11">
    <source>
        <dbReference type="SMART" id="SM00986"/>
    </source>
</evidence>
<protein>
    <recommendedName>
        <fullName evidence="4 8">Uracil-DNA glycosylase</fullName>
        <shortName evidence="8">UDG</shortName>
        <ecNumber evidence="4 8">3.2.2.27</ecNumber>
    </recommendedName>
</protein>
<evidence type="ECO:0000313" key="13">
    <source>
        <dbReference type="Proteomes" id="UP001477443"/>
    </source>
</evidence>
<dbReference type="EC" id="3.2.2.27" evidence="4 8"/>
<evidence type="ECO:0000256" key="4">
    <source>
        <dbReference type="ARBA" id="ARBA00012030"/>
    </source>
</evidence>
<keyword evidence="5 8" id="KW-0227">DNA damage</keyword>
<reference evidence="12" key="1">
    <citation type="submission" date="2024-03" db="EMBL/GenBank/DDBJ databases">
        <title>Complete genome sequence of Mycoplasma felifaucium Z921 isolated from the trachea of a cheetah.</title>
        <authorList>
            <person name="Spergser J."/>
        </authorList>
    </citation>
    <scope>NUCLEOTIDE SEQUENCE [LARGE SCALE GENOMIC DNA]</scope>
    <source>
        <strain evidence="12">Z921</strain>
    </source>
</reference>
<feature type="domain" description="Uracil-DNA glycosylase-like" evidence="11">
    <location>
        <begin position="46"/>
        <end position="212"/>
    </location>
</feature>
<dbReference type="Gene3D" id="3.40.470.10">
    <property type="entry name" value="Uracil-DNA glycosylase-like domain"/>
    <property type="match status" value="1"/>
</dbReference>
<dbReference type="HAMAP" id="MF_00148">
    <property type="entry name" value="UDG"/>
    <property type="match status" value="1"/>
</dbReference>
<organism evidence="12 13">
    <name type="scientific">Mycoplasmopsis felifaucium</name>
    <dbReference type="NCBI Taxonomy" id="35768"/>
    <lineage>
        <taxon>Bacteria</taxon>
        <taxon>Bacillati</taxon>
        <taxon>Mycoplasmatota</taxon>
        <taxon>Mycoplasmoidales</taxon>
        <taxon>Metamycoplasmataceae</taxon>
        <taxon>Mycoplasmopsis</taxon>
    </lineage>
</organism>
<evidence type="ECO:0000256" key="3">
    <source>
        <dbReference type="ARBA" id="ARBA00008184"/>
    </source>
</evidence>
<dbReference type="PANTHER" id="PTHR11264:SF0">
    <property type="entry name" value="URACIL-DNA GLYCOSYLASE"/>
    <property type="match status" value="1"/>
</dbReference>
<dbReference type="NCBIfam" id="NF003592">
    <property type="entry name" value="PRK05254.1-5"/>
    <property type="match status" value="1"/>
</dbReference>
<dbReference type="EMBL" id="CP148067">
    <property type="protein sequence ID" value="WXL29167.1"/>
    <property type="molecule type" value="Genomic_DNA"/>
</dbReference>
<evidence type="ECO:0000256" key="7">
    <source>
        <dbReference type="ARBA" id="ARBA00023204"/>
    </source>
</evidence>
<proteinExistence type="inferred from homology"/>
<dbReference type="InterPro" id="IPR018085">
    <property type="entry name" value="Ura-DNA_Glyclase_AS"/>
</dbReference>
<dbReference type="RefSeq" id="WP_338822777.1">
    <property type="nucleotide sequence ID" value="NZ_CP148067.1"/>
</dbReference>
<dbReference type="CDD" id="cd10027">
    <property type="entry name" value="UDG-F1-like"/>
    <property type="match status" value="1"/>
</dbReference>
<sequence length="223" mass="26373">MKNKFQDFILNESKKSYFIELNEKIEAQRKHKNVYPCEENIFRCFNYFEPEDTKVVIIGQDPYYLPNQADGLAFSTYDSKCPKSLQNIFKELKKDYPNIELQTYQLEHWAKQKILLLNATLTVNENEPNSHKNFGWSIFINNVLNYLASINDKFIFVLWGKDAYKTVEKVISQNKISDDRILKTSHPSPLGYSKTNKSFKDSHIFKRINEKFNNSIDFSLRKE</sequence>
<accession>A0ABZ2RRR9</accession>
<dbReference type="PANTHER" id="PTHR11264">
    <property type="entry name" value="URACIL-DNA GLYCOSYLASE"/>
    <property type="match status" value="1"/>
</dbReference>
<keyword evidence="13" id="KW-1185">Reference proteome</keyword>
<gene>
    <name evidence="8" type="primary">ung</name>
    <name evidence="12" type="ORF">WG617_00740</name>
</gene>
<evidence type="ECO:0000256" key="6">
    <source>
        <dbReference type="ARBA" id="ARBA00022801"/>
    </source>
</evidence>
<dbReference type="NCBIfam" id="TIGR00628">
    <property type="entry name" value="ung"/>
    <property type="match status" value="1"/>
</dbReference>
<comment type="similarity">
    <text evidence="3 8 10">Belongs to the uracil-DNA glycosylase (UDG) superfamily. UNG family.</text>
</comment>
<evidence type="ECO:0000256" key="10">
    <source>
        <dbReference type="RuleBase" id="RU003780"/>
    </source>
</evidence>
<dbReference type="Pfam" id="PF03167">
    <property type="entry name" value="UDG"/>
    <property type="match status" value="1"/>
</dbReference>
<dbReference type="SMART" id="SM00987">
    <property type="entry name" value="UreE_C"/>
    <property type="match status" value="1"/>
</dbReference>
<dbReference type="Proteomes" id="UP001477443">
    <property type="component" value="Chromosome"/>
</dbReference>
<dbReference type="GO" id="GO:0004844">
    <property type="term" value="F:uracil DNA N-glycosylase activity"/>
    <property type="evidence" value="ECO:0007669"/>
    <property type="project" value="UniProtKB-EC"/>
</dbReference>
<dbReference type="InterPro" id="IPR036895">
    <property type="entry name" value="Uracil-DNA_glycosylase-like_sf"/>
</dbReference>
<dbReference type="PROSITE" id="PS00130">
    <property type="entry name" value="U_DNA_GLYCOSYLASE"/>
    <property type="match status" value="1"/>
</dbReference>
<evidence type="ECO:0000256" key="9">
    <source>
        <dbReference type="PROSITE-ProRule" id="PRU10072"/>
    </source>
</evidence>
<keyword evidence="6 8" id="KW-0378">Hydrolase</keyword>
<dbReference type="InterPro" id="IPR002043">
    <property type="entry name" value="UDG_fam1"/>
</dbReference>
<keyword evidence="12" id="KW-0326">Glycosidase</keyword>